<dbReference type="Proteomes" id="UP000266723">
    <property type="component" value="Unassembled WGS sequence"/>
</dbReference>
<gene>
    <name evidence="2" type="ORF">DY000_02057143</name>
</gene>
<organism evidence="2 3">
    <name type="scientific">Brassica cretica</name>
    <name type="common">Mustard</name>
    <dbReference type="NCBI Taxonomy" id="69181"/>
    <lineage>
        <taxon>Eukaryota</taxon>
        <taxon>Viridiplantae</taxon>
        <taxon>Streptophyta</taxon>
        <taxon>Embryophyta</taxon>
        <taxon>Tracheophyta</taxon>
        <taxon>Spermatophyta</taxon>
        <taxon>Magnoliopsida</taxon>
        <taxon>eudicotyledons</taxon>
        <taxon>Gunneridae</taxon>
        <taxon>Pentapetalae</taxon>
        <taxon>rosids</taxon>
        <taxon>malvids</taxon>
        <taxon>Brassicales</taxon>
        <taxon>Brassicaceae</taxon>
        <taxon>Brassiceae</taxon>
        <taxon>Brassica</taxon>
    </lineage>
</organism>
<sequence>MAQSHVDSTGGLPDKTLRTQPSSIKEEVEEDNWIGPLCRETSKGTHFTKKCTWKSLKKDESLHNHRQLEKGNLRTINAKQFAVVTIRGLGSRRDSLINLLPARET</sequence>
<accession>A0ABQ7ADU4</accession>
<evidence type="ECO:0000256" key="1">
    <source>
        <dbReference type="SAM" id="MobiDB-lite"/>
    </source>
</evidence>
<evidence type="ECO:0000313" key="3">
    <source>
        <dbReference type="Proteomes" id="UP000266723"/>
    </source>
</evidence>
<evidence type="ECO:0000313" key="2">
    <source>
        <dbReference type="EMBL" id="KAF3495823.1"/>
    </source>
</evidence>
<comment type="caution">
    <text evidence="2">The sequence shown here is derived from an EMBL/GenBank/DDBJ whole genome shotgun (WGS) entry which is preliminary data.</text>
</comment>
<reference evidence="2 3" key="1">
    <citation type="journal article" date="2020" name="BMC Genomics">
        <title>Intraspecific diversification of the crop wild relative Brassica cretica Lam. using demographic model selection.</title>
        <authorList>
            <person name="Kioukis A."/>
            <person name="Michalopoulou V.A."/>
            <person name="Briers L."/>
            <person name="Pirintsos S."/>
            <person name="Studholme D.J."/>
            <person name="Pavlidis P."/>
            <person name="Sarris P.F."/>
        </authorList>
    </citation>
    <scope>NUCLEOTIDE SEQUENCE [LARGE SCALE GENOMIC DNA]</scope>
    <source>
        <strain evidence="3">cv. PFS-1207/04</strain>
    </source>
</reference>
<proteinExistence type="predicted"/>
<dbReference type="EMBL" id="QGKV02002055">
    <property type="protein sequence ID" value="KAF3495823.1"/>
    <property type="molecule type" value="Genomic_DNA"/>
</dbReference>
<keyword evidence="3" id="KW-1185">Reference proteome</keyword>
<name>A0ABQ7ADU4_BRACR</name>
<protein>
    <submittedName>
        <fullName evidence="2">Uncharacterized protein</fullName>
    </submittedName>
</protein>
<feature type="region of interest" description="Disordered" evidence="1">
    <location>
        <begin position="1"/>
        <end position="30"/>
    </location>
</feature>